<dbReference type="GO" id="GO:2000058">
    <property type="term" value="P:regulation of ubiquitin-dependent protein catabolic process"/>
    <property type="evidence" value="ECO:0007669"/>
    <property type="project" value="TreeGrafter"/>
</dbReference>
<feature type="region of interest" description="Disordered" evidence="1">
    <location>
        <begin position="56"/>
        <end position="79"/>
    </location>
</feature>
<reference evidence="2 3" key="1">
    <citation type="submission" date="2019-01" db="EMBL/GenBank/DDBJ databases">
        <title>Sequencing of cultivated peanut Arachis hypogaea provides insights into genome evolution and oil improvement.</title>
        <authorList>
            <person name="Chen X."/>
        </authorList>
    </citation>
    <scope>NUCLEOTIDE SEQUENCE [LARGE SCALE GENOMIC DNA]</scope>
    <source>
        <strain evidence="3">cv. Fuhuasheng</strain>
        <tissue evidence="2">Leaves</tissue>
    </source>
</reference>
<evidence type="ECO:0000256" key="1">
    <source>
        <dbReference type="SAM" id="MobiDB-lite"/>
    </source>
</evidence>
<dbReference type="PANTHER" id="PTHR12948">
    <property type="entry name" value="NEDD8 ULTIMATE BUSTER-1 BS4 PROTEIN"/>
    <property type="match status" value="1"/>
</dbReference>
<accession>A0A445DG34</accession>
<protein>
    <submittedName>
        <fullName evidence="2">Uncharacterized protein</fullName>
    </submittedName>
</protein>
<name>A0A445DG34_ARAHY</name>
<dbReference type="PANTHER" id="PTHR12948:SF3">
    <property type="entry name" value="NEDD8 ULTIMATE BUSTER 1"/>
    <property type="match status" value="1"/>
</dbReference>
<dbReference type="AlphaFoldDB" id="A0A445DG34"/>
<gene>
    <name evidence="2" type="ORF">Ahy_A04g019511</name>
</gene>
<sequence>MGASEGVVAYHSGHFEKARVASTSAKEKFSRLQVSDGTLSAVIQIFEKEVVAEALRRNENDSASSSSSSDSKRDVEMEAEISANISSSDALADYDIEVNIKGEAKTQYLTMLDSAPLQ</sequence>
<evidence type="ECO:0000313" key="3">
    <source>
        <dbReference type="Proteomes" id="UP000289738"/>
    </source>
</evidence>
<dbReference type="InterPro" id="IPR039749">
    <property type="entry name" value="NUB1"/>
</dbReference>
<proteinExistence type="predicted"/>
<keyword evidence="3" id="KW-1185">Reference proteome</keyword>
<dbReference type="EMBL" id="SDMP01000004">
    <property type="protein sequence ID" value="RYR62145.1"/>
    <property type="molecule type" value="Genomic_DNA"/>
</dbReference>
<organism evidence="2 3">
    <name type="scientific">Arachis hypogaea</name>
    <name type="common">Peanut</name>
    <dbReference type="NCBI Taxonomy" id="3818"/>
    <lineage>
        <taxon>Eukaryota</taxon>
        <taxon>Viridiplantae</taxon>
        <taxon>Streptophyta</taxon>
        <taxon>Embryophyta</taxon>
        <taxon>Tracheophyta</taxon>
        <taxon>Spermatophyta</taxon>
        <taxon>Magnoliopsida</taxon>
        <taxon>eudicotyledons</taxon>
        <taxon>Gunneridae</taxon>
        <taxon>Pentapetalae</taxon>
        <taxon>rosids</taxon>
        <taxon>fabids</taxon>
        <taxon>Fabales</taxon>
        <taxon>Fabaceae</taxon>
        <taxon>Papilionoideae</taxon>
        <taxon>50 kb inversion clade</taxon>
        <taxon>dalbergioids sensu lato</taxon>
        <taxon>Dalbergieae</taxon>
        <taxon>Pterocarpus clade</taxon>
        <taxon>Arachis</taxon>
    </lineage>
</organism>
<dbReference type="Proteomes" id="UP000289738">
    <property type="component" value="Chromosome A04"/>
</dbReference>
<comment type="caution">
    <text evidence="2">The sequence shown here is derived from an EMBL/GenBank/DDBJ whole genome shotgun (WGS) entry which is preliminary data.</text>
</comment>
<dbReference type="STRING" id="3818.A0A445DG34"/>
<evidence type="ECO:0000313" key="2">
    <source>
        <dbReference type="EMBL" id="RYR62145.1"/>
    </source>
</evidence>